<keyword evidence="9" id="KW-1185">Reference proteome</keyword>
<dbReference type="OrthoDB" id="669809at2"/>
<evidence type="ECO:0000256" key="5">
    <source>
        <dbReference type="PROSITE-ProRule" id="PRU00277"/>
    </source>
</evidence>
<evidence type="ECO:0000256" key="4">
    <source>
        <dbReference type="ARBA" id="ARBA00023235"/>
    </source>
</evidence>
<organism evidence="8 9">
    <name type="scientific">Solitalea longa</name>
    <dbReference type="NCBI Taxonomy" id="2079460"/>
    <lineage>
        <taxon>Bacteria</taxon>
        <taxon>Pseudomonadati</taxon>
        <taxon>Bacteroidota</taxon>
        <taxon>Sphingobacteriia</taxon>
        <taxon>Sphingobacteriales</taxon>
        <taxon>Sphingobacteriaceae</taxon>
        <taxon>Solitalea</taxon>
    </lineage>
</organism>
<dbReference type="EC" id="5.2.1.8" evidence="6"/>
<feature type="domain" description="PPIase FKBP-type" evidence="7">
    <location>
        <begin position="81"/>
        <end position="171"/>
    </location>
</feature>
<name>A0A2S4ZZI7_9SPHI</name>
<dbReference type="Gene3D" id="3.10.50.40">
    <property type="match status" value="1"/>
</dbReference>
<dbReference type="InterPro" id="IPR001179">
    <property type="entry name" value="PPIase_FKBP_dom"/>
</dbReference>
<keyword evidence="3 5" id="KW-0697">Rotamase</keyword>
<evidence type="ECO:0000256" key="1">
    <source>
        <dbReference type="ARBA" id="ARBA00000971"/>
    </source>
</evidence>
<dbReference type="InterPro" id="IPR046357">
    <property type="entry name" value="PPIase_dom_sf"/>
</dbReference>
<dbReference type="Pfam" id="PF00254">
    <property type="entry name" value="FKBP_C"/>
    <property type="match status" value="1"/>
</dbReference>
<dbReference type="EMBL" id="PQVF01000009">
    <property type="protein sequence ID" value="POY35760.1"/>
    <property type="molecule type" value="Genomic_DNA"/>
</dbReference>
<evidence type="ECO:0000259" key="7">
    <source>
        <dbReference type="PROSITE" id="PS50059"/>
    </source>
</evidence>
<dbReference type="PROSITE" id="PS51257">
    <property type="entry name" value="PROKAR_LIPOPROTEIN"/>
    <property type="match status" value="1"/>
</dbReference>
<sequence>MKNLLFFLLAFVIFSSCKKDSYDPLEEQRQAQQKFNAQLAADTTLIKSFLNQHELPYLREENGVYYNIVKPGSGGIVYDASTRVQVKFKALLLDGTVVDSTTLSKPISLVLGNVIAGFQIGIPLIQPGGKVILYIPSGYAFGARSIVDDKGKVIAPANSNFIFELELLQAL</sequence>
<accession>A0A2S4ZZI7</accession>
<evidence type="ECO:0000313" key="9">
    <source>
        <dbReference type="Proteomes" id="UP000236893"/>
    </source>
</evidence>
<dbReference type="RefSeq" id="WP_103789673.1">
    <property type="nucleotide sequence ID" value="NZ_PQVF01000009.1"/>
</dbReference>
<comment type="catalytic activity">
    <reaction evidence="1 5 6">
        <text>[protein]-peptidylproline (omega=180) = [protein]-peptidylproline (omega=0)</text>
        <dbReference type="Rhea" id="RHEA:16237"/>
        <dbReference type="Rhea" id="RHEA-COMP:10747"/>
        <dbReference type="Rhea" id="RHEA-COMP:10748"/>
        <dbReference type="ChEBI" id="CHEBI:83833"/>
        <dbReference type="ChEBI" id="CHEBI:83834"/>
        <dbReference type="EC" id="5.2.1.8"/>
    </reaction>
</comment>
<evidence type="ECO:0000256" key="6">
    <source>
        <dbReference type="RuleBase" id="RU003915"/>
    </source>
</evidence>
<keyword evidence="4 5" id="KW-0413">Isomerase</keyword>
<dbReference type="GO" id="GO:0003755">
    <property type="term" value="F:peptidyl-prolyl cis-trans isomerase activity"/>
    <property type="evidence" value="ECO:0007669"/>
    <property type="project" value="UniProtKB-UniRule"/>
</dbReference>
<protein>
    <recommendedName>
        <fullName evidence="6">Peptidyl-prolyl cis-trans isomerase</fullName>
        <ecNumber evidence="6">5.2.1.8</ecNumber>
    </recommendedName>
</protein>
<dbReference type="PANTHER" id="PTHR43811">
    <property type="entry name" value="FKBP-TYPE PEPTIDYL-PROLYL CIS-TRANS ISOMERASE FKPA"/>
    <property type="match status" value="1"/>
</dbReference>
<dbReference type="Proteomes" id="UP000236893">
    <property type="component" value="Unassembled WGS sequence"/>
</dbReference>
<dbReference type="AlphaFoldDB" id="A0A2S4ZZI7"/>
<evidence type="ECO:0000256" key="2">
    <source>
        <dbReference type="ARBA" id="ARBA00006577"/>
    </source>
</evidence>
<proteinExistence type="inferred from homology"/>
<evidence type="ECO:0000313" key="8">
    <source>
        <dbReference type="EMBL" id="POY35760.1"/>
    </source>
</evidence>
<dbReference type="PANTHER" id="PTHR43811:SF19">
    <property type="entry name" value="39 KDA FK506-BINDING NUCLEAR PROTEIN"/>
    <property type="match status" value="1"/>
</dbReference>
<comment type="caution">
    <text evidence="8">The sequence shown here is derived from an EMBL/GenBank/DDBJ whole genome shotgun (WGS) entry which is preliminary data.</text>
</comment>
<dbReference type="SUPFAM" id="SSF54534">
    <property type="entry name" value="FKBP-like"/>
    <property type="match status" value="1"/>
</dbReference>
<reference evidence="8 9" key="1">
    <citation type="submission" date="2018-01" db="EMBL/GenBank/DDBJ databases">
        <authorList>
            <person name="Gaut B.S."/>
            <person name="Morton B.R."/>
            <person name="Clegg M.T."/>
            <person name="Duvall M.R."/>
        </authorList>
    </citation>
    <scope>NUCLEOTIDE SEQUENCE [LARGE SCALE GENOMIC DNA]</scope>
    <source>
        <strain evidence="8 9">HR-AV</strain>
    </source>
</reference>
<dbReference type="PROSITE" id="PS50059">
    <property type="entry name" value="FKBP_PPIASE"/>
    <property type="match status" value="1"/>
</dbReference>
<gene>
    <name evidence="8" type="ORF">C3K47_13450</name>
</gene>
<comment type="similarity">
    <text evidence="2 6">Belongs to the FKBP-type PPIase family.</text>
</comment>
<evidence type="ECO:0000256" key="3">
    <source>
        <dbReference type="ARBA" id="ARBA00023110"/>
    </source>
</evidence>